<protein>
    <submittedName>
        <fullName evidence="5">Pyridine nucleotide-disulphide oxidoreductase</fullName>
    </submittedName>
</protein>
<dbReference type="SUPFAM" id="SSF51905">
    <property type="entry name" value="FAD/NAD(P)-binding domain"/>
    <property type="match status" value="1"/>
</dbReference>
<dbReference type="PRINTS" id="PR00469">
    <property type="entry name" value="PNDRDTASEII"/>
</dbReference>
<organism evidence="5 6">
    <name type="scientific">Enterocloster lavalensis</name>
    <dbReference type="NCBI Taxonomy" id="460384"/>
    <lineage>
        <taxon>Bacteria</taxon>
        <taxon>Bacillati</taxon>
        <taxon>Bacillota</taxon>
        <taxon>Clostridia</taxon>
        <taxon>Lachnospirales</taxon>
        <taxon>Lachnospiraceae</taxon>
        <taxon>Enterocloster</taxon>
    </lineage>
</organism>
<dbReference type="Proteomes" id="UP000198508">
    <property type="component" value="Unassembled WGS sequence"/>
</dbReference>
<dbReference type="STRING" id="460384.SAMN05216313_101246"/>
<dbReference type="InterPro" id="IPR036188">
    <property type="entry name" value="FAD/NAD-bd_sf"/>
</dbReference>
<dbReference type="AlphaFoldDB" id="A0A1I0AX82"/>
<sequence length="425" mass="46681">MNKVAIIGFGAAGYNAAKEVRRLDPEAAIDIYSDTESGPYNPMLTTYYVKEAIPYGALFPFGSLEAICTDLNLNYYGDRPVTGIIPQEKILCFADGSRVQYDQILISTGASALMPPIPGLNQPGVFKMRTAEDAVQLKEMLDAGTIKSGLVIGASWVGIKVVEDLAERDIPCTLVDGADWMFYTAAFKETAERARKDLEARGIGVHCAQMLERVEREPDGRLTAVMQSGSRFTADAVAVCIGVRMNVDFLRESGIAVKRGVLVNRRMETNYKGIFAAGDCCEAYELQSRAQRNIGLWYNAVEQGRTAGVNMAGGHREFGANVLVNLAHYLDYDFISIGDLSSCNDQDEVYEYEDSRYYIRAVRDGKTIKCINIIGSADSNGVVKNAFIKSIENPDAGMSIQTICFLKEKGFPDDFINFLGGRILD</sequence>
<dbReference type="InterPro" id="IPR023753">
    <property type="entry name" value="FAD/NAD-binding_dom"/>
</dbReference>
<evidence type="ECO:0000256" key="3">
    <source>
        <dbReference type="ARBA" id="ARBA00022827"/>
    </source>
</evidence>
<dbReference type="InterPro" id="IPR050260">
    <property type="entry name" value="FAD-bd_OxRdtase"/>
</dbReference>
<comment type="cofactor">
    <cofactor evidence="1">
        <name>FAD</name>
        <dbReference type="ChEBI" id="CHEBI:57692"/>
    </cofactor>
</comment>
<dbReference type="Pfam" id="PF07992">
    <property type="entry name" value="Pyr_redox_2"/>
    <property type="match status" value="1"/>
</dbReference>
<evidence type="ECO:0000256" key="1">
    <source>
        <dbReference type="ARBA" id="ARBA00001974"/>
    </source>
</evidence>
<dbReference type="Gene3D" id="3.50.50.60">
    <property type="entry name" value="FAD/NAD(P)-binding domain"/>
    <property type="match status" value="2"/>
</dbReference>
<name>A0A1I0AX82_9FIRM</name>
<dbReference type="PRINTS" id="PR00368">
    <property type="entry name" value="FADPNR"/>
</dbReference>
<proteinExistence type="predicted"/>
<evidence type="ECO:0000313" key="5">
    <source>
        <dbReference type="EMBL" id="SES99001.1"/>
    </source>
</evidence>
<dbReference type="PANTHER" id="PTHR43429:SF3">
    <property type="entry name" value="NITRITE REDUCTASE [NAD(P)H]"/>
    <property type="match status" value="1"/>
</dbReference>
<evidence type="ECO:0000259" key="4">
    <source>
        <dbReference type="Pfam" id="PF07992"/>
    </source>
</evidence>
<feature type="domain" description="FAD/NAD(P)-binding" evidence="4">
    <location>
        <begin position="3"/>
        <end position="304"/>
    </location>
</feature>
<evidence type="ECO:0000313" key="6">
    <source>
        <dbReference type="Proteomes" id="UP000198508"/>
    </source>
</evidence>
<gene>
    <name evidence="5" type="ORF">SAMN05216313_101246</name>
</gene>
<evidence type="ECO:0000256" key="2">
    <source>
        <dbReference type="ARBA" id="ARBA00022630"/>
    </source>
</evidence>
<keyword evidence="2" id="KW-0285">Flavoprotein</keyword>
<dbReference type="RefSeq" id="WP_092360499.1">
    <property type="nucleotide sequence ID" value="NZ_DAINWJ010000061.1"/>
</dbReference>
<dbReference type="GO" id="GO:0016491">
    <property type="term" value="F:oxidoreductase activity"/>
    <property type="evidence" value="ECO:0007669"/>
    <property type="project" value="InterPro"/>
</dbReference>
<dbReference type="PANTHER" id="PTHR43429">
    <property type="entry name" value="PYRIDINE NUCLEOTIDE-DISULFIDE OXIDOREDUCTASE DOMAIN-CONTAINING"/>
    <property type="match status" value="1"/>
</dbReference>
<dbReference type="GeneID" id="93278626"/>
<reference evidence="6" key="1">
    <citation type="submission" date="2016-10" db="EMBL/GenBank/DDBJ databases">
        <authorList>
            <person name="Varghese N."/>
            <person name="Submissions S."/>
        </authorList>
    </citation>
    <scope>NUCLEOTIDE SEQUENCE [LARGE SCALE GENOMIC DNA]</scope>
    <source>
        <strain evidence="6">NLAE-zl-G277</strain>
    </source>
</reference>
<keyword evidence="6" id="KW-1185">Reference proteome</keyword>
<keyword evidence="3" id="KW-0274">FAD</keyword>
<accession>A0A1I0AX82</accession>
<dbReference type="EMBL" id="FOIM01000001">
    <property type="protein sequence ID" value="SES99001.1"/>
    <property type="molecule type" value="Genomic_DNA"/>
</dbReference>